<feature type="compositionally biased region" description="Basic residues" evidence="1">
    <location>
        <begin position="192"/>
        <end position="205"/>
    </location>
</feature>
<evidence type="ECO:0000313" key="3">
    <source>
        <dbReference type="Proteomes" id="UP001497516"/>
    </source>
</evidence>
<evidence type="ECO:0000313" key="2">
    <source>
        <dbReference type="EMBL" id="CAL1395807.1"/>
    </source>
</evidence>
<sequence length="598" mass="68071">MAEPGDTAKKQSQNPPNFVTLVQLKERWLKKKAEEEEERIRRQQQQEREKEEEERRRKLVEAKEENERRRKLTEAKELSGSEVVRQNFGTSSRSRQNRNRRTQGNVVATVGFAEVVDDGDKDDEDEERLWRVKEAKEHAKSEAVRNSGTSSQWRQNRSRGTPGNLATEARAKAVDDGNEDNEAIKLKEERYRRKKELKASKRAREKQKVKEAGKQPVVSEAVSIESESMEVMMDSQRKHDNVEKQTSKRGSENGNGKSVPPRKPQRKNKGKIGNVEKKGTKLEIDEKLGELSMEEESGSWFETRNGASDIVEKDTSKTGAETGNGSVPSRKPQRKYKVNMEFRGKFGDVEKEGSKLKIEEKLSELLIEEEKGGFETNNVENQISKGSEIGNDSVPSRKPQRNSKADMKFGRKLGKNAEKEGSKLEFKGNFGELSIEEESGGFETKNGITDGDQSFPSRKPQRKSKLNMEFRRKVGKNVEQEESKLEIKGNLEELSIEEENGECETKKGVSEVKHGRGRGRLNLSERQNDECKERSYRIFNGSRGRRNVRGGRVYQNERMRGYNRDCELGVWVRKGDVAGPGVESTVKSSNVLLQDTSI</sequence>
<feature type="region of interest" description="Disordered" evidence="1">
    <location>
        <begin position="133"/>
        <end position="339"/>
    </location>
</feature>
<accession>A0AAV2FCU9</accession>
<feature type="region of interest" description="Disordered" evidence="1">
    <location>
        <begin position="370"/>
        <end position="416"/>
    </location>
</feature>
<reference evidence="2 3" key="1">
    <citation type="submission" date="2024-04" db="EMBL/GenBank/DDBJ databases">
        <authorList>
            <person name="Fracassetti M."/>
        </authorList>
    </citation>
    <scope>NUCLEOTIDE SEQUENCE [LARGE SCALE GENOMIC DNA]</scope>
</reference>
<evidence type="ECO:0008006" key="4">
    <source>
        <dbReference type="Google" id="ProtNLM"/>
    </source>
</evidence>
<feature type="region of interest" description="Disordered" evidence="1">
    <location>
        <begin position="1"/>
        <end position="20"/>
    </location>
</feature>
<dbReference type="EMBL" id="OZ034819">
    <property type="protein sequence ID" value="CAL1395807.1"/>
    <property type="molecule type" value="Genomic_DNA"/>
</dbReference>
<feature type="compositionally biased region" description="Polar residues" evidence="1">
    <location>
        <begin position="375"/>
        <end position="385"/>
    </location>
</feature>
<feature type="compositionally biased region" description="Low complexity" evidence="1">
    <location>
        <begin position="217"/>
        <end position="233"/>
    </location>
</feature>
<proteinExistence type="predicted"/>
<organism evidence="2 3">
    <name type="scientific">Linum trigynum</name>
    <dbReference type="NCBI Taxonomy" id="586398"/>
    <lineage>
        <taxon>Eukaryota</taxon>
        <taxon>Viridiplantae</taxon>
        <taxon>Streptophyta</taxon>
        <taxon>Embryophyta</taxon>
        <taxon>Tracheophyta</taxon>
        <taxon>Spermatophyta</taxon>
        <taxon>Magnoliopsida</taxon>
        <taxon>eudicotyledons</taxon>
        <taxon>Gunneridae</taxon>
        <taxon>Pentapetalae</taxon>
        <taxon>rosids</taxon>
        <taxon>fabids</taxon>
        <taxon>Malpighiales</taxon>
        <taxon>Linaceae</taxon>
        <taxon>Linum</taxon>
    </lineage>
</organism>
<protein>
    <recommendedName>
        <fullName evidence="4">Caldesmon-like</fullName>
    </recommendedName>
</protein>
<feature type="compositionally biased region" description="Basic and acidic residues" evidence="1">
    <location>
        <begin position="133"/>
        <end position="143"/>
    </location>
</feature>
<feature type="compositionally biased region" description="Polar residues" evidence="1">
    <location>
        <begin position="317"/>
        <end position="327"/>
    </location>
</feature>
<feature type="compositionally biased region" description="Basic and acidic residues" evidence="1">
    <location>
        <begin position="32"/>
        <end position="79"/>
    </location>
</feature>
<keyword evidence="3" id="KW-1185">Reference proteome</keyword>
<dbReference type="AlphaFoldDB" id="A0AAV2FCU9"/>
<feature type="region of interest" description="Disordered" evidence="1">
    <location>
        <begin position="32"/>
        <end position="111"/>
    </location>
</feature>
<feature type="compositionally biased region" description="Polar residues" evidence="1">
    <location>
        <begin position="144"/>
        <end position="161"/>
    </location>
</feature>
<feature type="compositionally biased region" description="Basic and acidic residues" evidence="1">
    <location>
        <begin position="403"/>
        <end position="416"/>
    </location>
</feature>
<feature type="compositionally biased region" description="Basic and acidic residues" evidence="1">
    <location>
        <begin position="182"/>
        <end position="191"/>
    </location>
</feature>
<dbReference type="Proteomes" id="UP001497516">
    <property type="component" value="Chromosome 6"/>
</dbReference>
<name>A0AAV2FCU9_9ROSI</name>
<feature type="compositionally biased region" description="Basic and acidic residues" evidence="1">
    <location>
        <begin position="274"/>
        <end position="289"/>
    </location>
</feature>
<evidence type="ECO:0000256" key="1">
    <source>
        <dbReference type="SAM" id="MobiDB-lite"/>
    </source>
</evidence>
<gene>
    <name evidence="2" type="ORF">LTRI10_LOCUS36211</name>
</gene>
<feature type="region of interest" description="Disordered" evidence="1">
    <location>
        <begin position="437"/>
        <end position="465"/>
    </location>
</feature>
<feature type="compositionally biased region" description="Basic and acidic residues" evidence="1">
    <location>
        <begin position="235"/>
        <end position="251"/>
    </location>
</feature>